<keyword evidence="2" id="KW-0012">Acyltransferase</keyword>
<dbReference type="InterPro" id="IPR016181">
    <property type="entry name" value="Acyl_CoA_acyltransferase"/>
</dbReference>
<proteinExistence type="predicted"/>
<protein>
    <submittedName>
        <fullName evidence="4">Acetyltransferase</fullName>
    </submittedName>
</protein>
<name>A0A252AU52_9PROT</name>
<dbReference type="Gene3D" id="3.40.630.30">
    <property type="match status" value="1"/>
</dbReference>
<evidence type="ECO:0000313" key="5">
    <source>
        <dbReference type="Proteomes" id="UP000194641"/>
    </source>
</evidence>
<evidence type="ECO:0000256" key="1">
    <source>
        <dbReference type="ARBA" id="ARBA00022679"/>
    </source>
</evidence>
<organism evidence="4 5">
    <name type="scientific">Acetobacter indonesiensis</name>
    <dbReference type="NCBI Taxonomy" id="104101"/>
    <lineage>
        <taxon>Bacteria</taxon>
        <taxon>Pseudomonadati</taxon>
        <taxon>Pseudomonadota</taxon>
        <taxon>Alphaproteobacteria</taxon>
        <taxon>Acetobacterales</taxon>
        <taxon>Acetobacteraceae</taxon>
        <taxon>Acetobacter</taxon>
    </lineage>
</organism>
<dbReference type="AlphaFoldDB" id="A0A252AU52"/>
<dbReference type="PANTHER" id="PTHR43800:SF1">
    <property type="entry name" value="PEPTIDYL-LYSINE N-ACETYLTRANSFERASE YJAB"/>
    <property type="match status" value="1"/>
</dbReference>
<dbReference type="PANTHER" id="PTHR43800">
    <property type="entry name" value="PEPTIDYL-LYSINE N-ACETYLTRANSFERASE YJAB"/>
    <property type="match status" value="1"/>
</dbReference>
<dbReference type="GO" id="GO:0016747">
    <property type="term" value="F:acyltransferase activity, transferring groups other than amino-acyl groups"/>
    <property type="evidence" value="ECO:0007669"/>
    <property type="project" value="InterPro"/>
</dbReference>
<gene>
    <name evidence="4" type="ORF">HK17_07165</name>
</gene>
<accession>A0A252AU52</accession>
<evidence type="ECO:0000313" key="4">
    <source>
        <dbReference type="EMBL" id="OUI93742.1"/>
    </source>
</evidence>
<dbReference type="Proteomes" id="UP000194641">
    <property type="component" value="Unassembled WGS sequence"/>
</dbReference>
<reference evidence="5" key="1">
    <citation type="submission" date="2014-06" db="EMBL/GenBank/DDBJ databases">
        <authorList>
            <person name="Winans N.J."/>
            <person name="Newell P.D."/>
            <person name="Douglas A.E."/>
        </authorList>
    </citation>
    <scope>NUCLEOTIDE SEQUENCE [LARGE SCALE GENOMIC DNA]</scope>
</reference>
<comment type="caution">
    <text evidence="4">The sequence shown here is derived from an EMBL/GenBank/DDBJ whole genome shotgun (WGS) entry which is preliminary data.</text>
</comment>
<dbReference type="Pfam" id="PF00583">
    <property type="entry name" value="Acetyltransf_1"/>
    <property type="match status" value="1"/>
</dbReference>
<dbReference type="CDD" id="cd04301">
    <property type="entry name" value="NAT_SF"/>
    <property type="match status" value="1"/>
</dbReference>
<evidence type="ECO:0000256" key="2">
    <source>
        <dbReference type="ARBA" id="ARBA00023315"/>
    </source>
</evidence>
<evidence type="ECO:0000259" key="3">
    <source>
        <dbReference type="PROSITE" id="PS51186"/>
    </source>
</evidence>
<dbReference type="PROSITE" id="PS51186">
    <property type="entry name" value="GNAT"/>
    <property type="match status" value="1"/>
</dbReference>
<dbReference type="InterPro" id="IPR000182">
    <property type="entry name" value="GNAT_dom"/>
</dbReference>
<keyword evidence="1 4" id="KW-0808">Transferase</keyword>
<sequence length="166" mass="18118">MGRPTDASLLPAVERAAAEIFRQLPQLAFLADDEPAVPETEHLACIKAGTCWVAADNDDQPVGFLSAESQGRDLHILEVSVKPAAQGQGVGRALIAAACHFASEHTYQHVTLTTFLNVPWNRPFYEKLGFRLVERSEPECRLQSLVHEEEASGLPVGSRCAMQLVL</sequence>
<feature type="domain" description="N-acetyltransferase" evidence="3">
    <location>
        <begin position="8"/>
        <end position="152"/>
    </location>
</feature>
<dbReference type="EMBL" id="JOPA01000020">
    <property type="protein sequence ID" value="OUI93742.1"/>
    <property type="molecule type" value="Genomic_DNA"/>
</dbReference>
<dbReference type="SUPFAM" id="SSF55729">
    <property type="entry name" value="Acyl-CoA N-acyltransferases (Nat)"/>
    <property type="match status" value="1"/>
</dbReference>